<organism evidence="1 2">
    <name type="scientific">Pseudoalteromonas rubra</name>
    <dbReference type="NCBI Taxonomy" id="43658"/>
    <lineage>
        <taxon>Bacteria</taxon>
        <taxon>Pseudomonadati</taxon>
        <taxon>Pseudomonadota</taxon>
        <taxon>Gammaproteobacteria</taxon>
        <taxon>Alteromonadales</taxon>
        <taxon>Pseudoalteromonadaceae</taxon>
        <taxon>Pseudoalteromonas</taxon>
    </lineage>
</organism>
<dbReference type="RefSeq" id="WP_138550776.1">
    <property type="nucleotide sequence ID" value="NZ_PNCH01000014.1"/>
</dbReference>
<name>A0A5S3WTI9_9GAMM</name>
<evidence type="ECO:0000313" key="1">
    <source>
        <dbReference type="EMBL" id="TMP31511.1"/>
    </source>
</evidence>
<evidence type="ECO:0000313" key="2">
    <source>
        <dbReference type="Proteomes" id="UP000310249"/>
    </source>
</evidence>
<dbReference type="Proteomes" id="UP000310249">
    <property type="component" value="Unassembled WGS sequence"/>
</dbReference>
<comment type="caution">
    <text evidence="1">The sequence shown here is derived from an EMBL/GenBank/DDBJ whole genome shotgun (WGS) entry which is preliminary data.</text>
</comment>
<dbReference type="AlphaFoldDB" id="A0A5S3WTI9"/>
<gene>
    <name evidence="1" type="ORF">CWB99_04465</name>
</gene>
<accession>A0A5S3WTI9</accession>
<reference evidence="1 2" key="1">
    <citation type="submission" date="2018-01" db="EMBL/GenBank/DDBJ databases">
        <authorList>
            <person name="Paulsen S."/>
            <person name="Gram L.K."/>
        </authorList>
    </citation>
    <scope>NUCLEOTIDE SEQUENCE [LARGE SCALE GENOMIC DNA]</scope>
    <source>
        <strain evidence="1 2">S2676</strain>
    </source>
</reference>
<reference evidence="2" key="2">
    <citation type="submission" date="2019-06" db="EMBL/GenBank/DDBJ databases">
        <title>Co-occurence of chitin degradation, pigmentation and bioactivity in marine Pseudoalteromonas.</title>
        <authorList>
            <person name="Sonnenschein E.C."/>
            <person name="Bech P.K."/>
        </authorList>
    </citation>
    <scope>NUCLEOTIDE SEQUENCE [LARGE SCALE GENOMIC DNA]</scope>
    <source>
        <strain evidence="2">S2676</strain>
    </source>
</reference>
<proteinExistence type="predicted"/>
<dbReference type="EMBL" id="PNCI01000008">
    <property type="protein sequence ID" value="TMP31511.1"/>
    <property type="molecule type" value="Genomic_DNA"/>
</dbReference>
<sequence length="434" mass="49197">MGSVRKQVENWNRQLYPVTFQGFVERVEQPVAAELLALSKQAKFADIVWSGADACMDDVWGTMTVAQLQQMLEDGGEDLPRLCYVRVEPELLACKVRVAELIDTLESALTHKVFRFRLVLQEAYRIGSQELKKALRVCDMVGSDRIAFEDCLGGFRPAGVENFMLWLAPKALAYELSTEFIFYSANIDAHDNALRAIEHGCNYLQVSAHFFNRDRCALAIGSVLESYGDYQRFFDLALLEKYICLRLFGGDEAFVEQEALQVTPAPAAVPEKVQMTPAIKNDTPVSLCFEVSDNDWHVRLLLKRGSQSVDLGERVHHYILLLLVREYHEQAMKAWEEGEKVDPLLTGWVERELLHRMIGDNETQFNVKLCRAKKQLNDAAKNLGLDVFEPCAYRQGALRINFGHVEVLKGNSCEIVIENWQIAESEPDEQAMAA</sequence>
<dbReference type="OrthoDB" id="273564at2"/>
<protein>
    <submittedName>
        <fullName evidence="1">Uncharacterized protein</fullName>
    </submittedName>
</protein>